<dbReference type="Gene3D" id="3.40.50.1360">
    <property type="match status" value="1"/>
</dbReference>
<keyword evidence="4" id="KW-0804">Transcription</keyword>
<evidence type="ECO:0000256" key="1">
    <source>
        <dbReference type="ARBA" id="ARBA00010466"/>
    </source>
</evidence>
<name>A0A318JWA8_9NOCA</name>
<dbReference type="GO" id="GO:0003700">
    <property type="term" value="F:DNA-binding transcription factor activity"/>
    <property type="evidence" value="ECO:0007669"/>
    <property type="project" value="InterPro"/>
</dbReference>
<accession>A0A318JWA8</accession>
<protein>
    <submittedName>
        <fullName evidence="7">DNA-binding transcriptional regulator LsrR (DeoR family)</fullName>
    </submittedName>
</protein>
<dbReference type="Pfam" id="PF12802">
    <property type="entry name" value="MarR_2"/>
    <property type="match status" value="1"/>
</dbReference>
<comment type="caution">
    <text evidence="7">The sequence shown here is derived from an EMBL/GenBank/DDBJ whole genome shotgun (WGS) entry which is preliminary data.</text>
</comment>
<evidence type="ECO:0000259" key="5">
    <source>
        <dbReference type="Pfam" id="PF04198"/>
    </source>
</evidence>
<dbReference type="Pfam" id="PF04198">
    <property type="entry name" value="Sugar-bind"/>
    <property type="match status" value="1"/>
</dbReference>
<dbReference type="AlphaFoldDB" id="A0A318JWA8"/>
<dbReference type="OrthoDB" id="186585at2"/>
<evidence type="ECO:0000256" key="2">
    <source>
        <dbReference type="ARBA" id="ARBA00023015"/>
    </source>
</evidence>
<dbReference type="InterPro" id="IPR037171">
    <property type="entry name" value="NagB/RpiA_transferase-like"/>
</dbReference>
<evidence type="ECO:0000259" key="6">
    <source>
        <dbReference type="Pfam" id="PF12802"/>
    </source>
</evidence>
<keyword evidence="2" id="KW-0805">Transcription regulation</keyword>
<reference evidence="7 8" key="1">
    <citation type="submission" date="2018-05" db="EMBL/GenBank/DDBJ databases">
        <title>Genomic Encyclopedia of Type Strains, Phase IV (KMG-IV): sequencing the most valuable type-strain genomes for metagenomic binning, comparative biology and taxonomic classification.</title>
        <authorList>
            <person name="Goeker M."/>
        </authorList>
    </citation>
    <scope>NUCLEOTIDE SEQUENCE [LARGE SCALE GENOMIC DNA]</scope>
    <source>
        <strain evidence="7 8">DSM 44704</strain>
    </source>
</reference>
<keyword evidence="3 7" id="KW-0238">DNA-binding</keyword>
<dbReference type="RefSeq" id="WP_040734226.1">
    <property type="nucleotide sequence ID" value="NZ_QJKF01000009.1"/>
</dbReference>
<dbReference type="GO" id="GO:0003677">
    <property type="term" value="F:DNA binding"/>
    <property type="evidence" value="ECO:0007669"/>
    <property type="project" value="UniProtKB-KW"/>
</dbReference>
<evidence type="ECO:0000256" key="4">
    <source>
        <dbReference type="ARBA" id="ARBA00023163"/>
    </source>
</evidence>
<evidence type="ECO:0000313" key="8">
    <source>
        <dbReference type="Proteomes" id="UP000247569"/>
    </source>
</evidence>
<gene>
    <name evidence="7" type="ORF">DFR70_10970</name>
</gene>
<dbReference type="PANTHER" id="PTHR34294:SF1">
    <property type="entry name" value="TRANSCRIPTIONAL REGULATOR LSRR"/>
    <property type="match status" value="1"/>
</dbReference>
<feature type="domain" description="HTH marR-type" evidence="6">
    <location>
        <begin position="22"/>
        <end position="61"/>
    </location>
</feature>
<evidence type="ECO:0000313" key="7">
    <source>
        <dbReference type="EMBL" id="PXX60879.1"/>
    </source>
</evidence>
<proteinExistence type="inferred from homology"/>
<keyword evidence="8" id="KW-1185">Reference proteome</keyword>
<dbReference type="EMBL" id="QJKF01000009">
    <property type="protein sequence ID" value="PXX60879.1"/>
    <property type="molecule type" value="Genomic_DNA"/>
</dbReference>
<dbReference type="GO" id="GO:0030246">
    <property type="term" value="F:carbohydrate binding"/>
    <property type="evidence" value="ECO:0007669"/>
    <property type="project" value="InterPro"/>
</dbReference>
<organism evidence="7 8">
    <name type="scientific">Nocardia tenerifensis</name>
    <dbReference type="NCBI Taxonomy" id="228006"/>
    <lineage>
        <taxon>Bacteria</taxon>
        <taxon>Bacillati</taxon>
        <taxon>Actinomycetota</taxon>
        <taxon>Actinomycetes</taxon>
        <taxon>Mycobacteriales</taxon>
        <taxon>Nocardiaceae</taxon>
        <taxon>Nocardia</taxon>
    </lineage>
</organism>
<dbReference type="Proteomes" id="UP000247569">
    <property type="component" value="Unassembled WGS sequence"/>
</dbReference>
<dbReference type="Gene3D" id="1.10.10.60">
    <property type="entry name" value="Homeodomain-like"/>
    <property type="match status" value="1"/>
</dbReference>
<dbReference type="InterPro" id="IPR007324">
    <property type="entry name" value="Sugar-bd_dom_put"/>
</dbReference>
<dbReference type="InterPro" id="IPR051054">
    <property type="entry name" value="SorC_transcr_regulators"/>
</dbReference>
<dbReference type="InterPro" id="IPR000835">
    <property type="entry name" value="HTH_MarR-typ"/>
</dbReference>
<sequence length="335" mass="35228">MATVPSRHGTSDDVRLALRAAQLYHLEGATQAEIAAKLGVSRPTAGRLIARARAQGLVRIEIGVPDELRDSVHTELETDLERAFGLTEAVVLRDVPDGSPSGLAPLARAAVGVLARRLQPRSTLGFTWGPETIAVAHELRTKSARCATVVQLDGSMTSVDYQTGVDYTLGRCATVLQATPVRLNAPLYADAATVTALEQDSLLGHPLALGRNADVMMFGVGTVSTATTLFEGSYLDTAILDELRGLGAVGEIGGRFFRADGRDVAGSLAARTVSVTLDAVRACPATLLIAGGQVKHEATLGALRGGLAKILVTDLECARWLLEQKEAMADDVVEA</sequence>
<dbReference type="PANTHER" id="PTHR34294">
    <property type="entry name" value="TRANSCRIPTIONAL REGULATOR-RELATED"/>
    <property type="match status" value="1"/>
</dbReference>
<dbReference type="SUPFAM" id="SSF100950">
    <property type="entry name" value="NagB/RpiA/CoA transferase-like"/>
    <property type="match status" value="1"/>
</dbReference>
<feature type="domain" description="Sugar-binding" evidence="5">
    <location>
        <begin position="74"/>
        <end position="323"/>
    </location>
</feature>
<comment type="similarity">
    <text evidence="1">Belongs to the SorC transcriptional regulatory family.</text>
</comment>
<evidence type="ECO:0000256" key="3">
    <source>
        <dbReference type="ARBA" id="ARBA00023125"/>
    </source>
</evidence>